<protein>
    <submittedName>
        <fullName evidence="3">Probable phosphoinositide phosphatase SAC9</fullName>
    </submittedName>
</protein>
<dbReference type="Proteomes" id="UP000813463">
    <property type="component" value="Chromosome 3"/>
</dbReference>
<organism evidence="2 3">
    <name type="scientific">Spinacia oleracea</name>
    <name type="common">Spinach</name>
    <dbReference type="NCBI Taxonomy" id="3562"/>
    <lineage>
        <taxon>Eukaryota</taxon>
        <taxon>Viridiplantae</taxon>
        <taxon>Streptophyta</taxon>
        <taxon>Embryophyta</taxon>
        <taxon>Tracheophyta</taxon>
        <taxon>Spermatophyta</taxon>
        <taxon>Magnoliopsida</taxon>
        <taxon>eudicotyledons</taxon>
        <taxon>Gunneridae</taxon>
        <taxon>Pentapetalae</taxon>
        <taxon>Caryophyllales</taxon>
        <taxon>Chenopodiaceae</taxon>
        <taxon>Chenopodioideae</taxon>
        <taxon>Anserineae</taxon>
        <taxon>Spinacia</taxon>
    </lineage>
</organism>
<sequence>MVVSGAGARLNGADASILSLLYDFEELEGELDFLTRVVALTFYPAASRRTPLTLGELEVLGVSLPWKTVFTSESHGARLLEHAKICQKRNTFLSGRHSTVVGGAS</sequence>
<gene>
    <name evidence="3" type="primary">LOC130469221</name>
</gene>
<name>A0ABM3REV1_SPIOL</name>
<reference evidence="3" key="2">
    <citation type="submission" date="2025-08" db="UniProtKB">
        <authorList>
            <consortium name="RefSeq"/>
        </authorList>
    </citation>
    <scope>IDENTIFICATION</scope>
    <source>
        <tissue evidence="3">Leaf</tissue>
    </source>
</reference>
<dbReference type="PANTHER" id="PTHR46817">
    <property type="entry name" value="PHOSPHOINOSITIDE PHOSPHATASE SAC9-RELATED"/>
    <property type="match status" value="1"/>
</dbReference>
<dbReference type="RefSeq" id="XP_056694141.1">
    <property type="nucleotide sequence ID" value="XM_056838163.1"/>
</dbReference>
<evidence type="ECO:0000313" key="3">
    <source>
        <dbReference type="RefSeq" id="XP_056694141.1"/>
    </source>
</evidence>
<proteinExistence type="predicted"/>
<evidence type="ECO:0000313" key="2">
    <source>
        <dbReference type="Proteomes" id="UP000813463"/>
    </source>
</evidence>
<keyword evidence="2" id="KW-1185">Reference proteome</keyword>
<accession>A0ABM3REV1</accession>
<reference evidence="2" key="1">
    <citation type="journal article" date="2021" name="Nat. Commun.">
        <title>Genomic analyses provide insights into spinach domestication and the genetic basis of agronomic traits.</title>
        <authorList>
            <person name="Cai X."/>
            <person name="Sun X."/>
            <person name="Xu C."/>
            <person name="Sun H."/>
            <person name="Wang X."/>
            <person name="Ge C."/>
            <person name="Zhang Z."/>
            <person name="Wang Q."/>
            <person name="Fei Z."/>
            <person name="Jiao C."/>
            <person name="Wang Q."/>
        </authorList>
    </citation>
    <scope>NUCLEOTIDE SEQUENCE [LARGE SCALE GENOMIC DNA]</scope>
    <source>
        <strain evidence="2">cv. Varoflay</strain>
    </source>
</reference>
<dbReference type="Pfam" id="PF24790">
    <property type="entry name" value="SAC9_GBDL_1st"/>
    <property type="match status" value="1"/>
</dbReference>
<dbReference type="InterPro" id="IPR057555">
    <property type="entry name" value="SAC9_GBDL_1st"/>
</dbReference>
<evidence type="ECO:0000259" key="1">
    <source>
        <dbReference type="Pfam" id="PF24790"/>
    </source>
</evidence>
<dbReference type="PANTHER" id="PTHR46817:SF1">
    <property type="entry name" value="SAC DOMAIN-CONTAINING PROTEIN"/>
    <property type="match status" value="1"/>
</dbReference>
<dbReference type="GeneID" id="130469221"/>
<feature type="domain" description="SAC9 first GBDL" evidence="1">
    <location>
        <begin position="1"/>
        <end position="66"/>
    </location>
</feature>